<proteinExistence type="predicted"/>
<gene>
    <name evidence="2" type="ORF">TWF730_009984</name>
</gene>
<organism evidence="2 3">
    <name type="scientific">Orbilia blumenaviensis</name>
    <dbReference type="NCBI Taxonomy" id="1796055"/>
    <lineage>
        <taxon>Eukaryota</taxon>
        <taxon>Fungi</taxon>
        <taxon>Dikarya</taxon>
        <taxon>Ascomycota</taxon>
        <taxon>Pezizomycotina</taxon>
        <taxon>Orbiliomycetes</taxon>
        <taxon>Orbiliales</taxon>
        <taxon>Orbiliaceae</taxon>
        <taxon>Orbilia</taxon>
    </lineage>
</organism>
<feature type="region of interest" description="Disordered" evidence="1">
    <location>
        <begin position="1"/>
        <end position="27"/>
    </location>
</feature>
<evidence type="ECO:0000313" key="3">
    <source>
        <dbReference type="Proteomes" id="UP001373714"/>
    </source>
</evidence>
<feature type="compositionally biased region" description="Polar residues" evidence="1">
    <location>
        <begin position="94"/>
        <end position="104"/>
    </location>
</feature>
<keyword evidence="3" id="KW-1185">Reference proteome</keyword>
<sequence>MVVKRKRSDDDAMSICSTSSRQSSPVSNNVMMVDTDALTQHHIPLGVNSRTLKRWRDSRPDEKAVHDYTLSKLFSAKKSSNPQAAAQSSVQPAYTSPNQQHQPAQRNITSFFTRNPSQMVTFAGNQPSLQVSTTTISCADCEATLQTLPHDEEGECYACQGCRKTVCGGCSTGGEEWGMERRCLECTLR</sequence>
<evidence type="ECO:0000256" key="1">
    <source>
        <dbReference type="SAM" id="MobiDB-lite"/>
    </source>
</evidence>
<feature type="compositionally biased region" description="Polar residues" evidence="1">
    <location>
        <begin position="15"/>
        <end position="27"/>
    </location>
</feature>
<comment type="caution">
    <text evidence="2">The sequence shown here is derived from an EMBL/GenBank/DDBJ whole genome shotgun (WGS) entry which is preliminary data.</text>
</comment>
<dbReference type="EMBL" id="JAVHNS010000007">
    <property type="protein sequence ID" value="KAK6349232.1"/>
    <property type="molecule type" value="Genomic_DNA"/>
</dbReference>
<feature type="region of interest" description="Disordered" evidence="1">
    <location>
        <begin position="79"/>
        <end position="104"/>
    </location>
</feature>
<dbReference type="Proteomes" id="UP001373714">
    <property type="component" value="Unassembled WGS sequence"/>
</dbReference>
<reference evidence="2 3" key="1">
    <citation type="submission" date="2019-10" db="EMBL/GenBank/DDBJ databases">
        <authorList>
            <person name="Palmer J.M."/>
        </authorList>
    </citation>
    <scope>NUCLEOTIDE SEQUENCE [LARGE SCALE GENOMIC DNA]</scope>
    <source>
        <strain evidence="2 3">TWF730</strain>
    </source>
</reference>
<name>A0AAV9UUT2_9PEZI</name>
<evidence type="ECO:0000313" key="2">
    <source>
        <dbReference type="EMBL" id="KAK6349232.1"/>
    </source>
</evidence>
<accession>A0AAV9UUT2</accession>
<protein>
    <submittedName>
        <fullName evidence="2">Uncharacterized protein</fullName>
    </submittedName>
</protein>
<feature type="compositionally biased region" description="Low complexity" evidence="1">
    <location>
        <begin position="79"/>
        <end position="93"/>
    </location>
</feature>
<dbReference type="AlphaFoldDB" id="A0AAV9UUT2"/>